<dbReference type="Gene3D" id="3.40.50.1820">
    <property type="entry name" value="alpha/beta hydrolase"/>
    <property type="match status" value="1"/>
</dbReference>
<accession>A0A2W1L5W9</accession>
<evidence type="ECO:0000313" key="3">
    <source>
        <dbReference type="Proteomes" id="UP000249522"/>
    </source>
</evidence>
<dbReference type="GO" id="GO:0016020">
    <property type="term" value="C:membrane"/>
    <property type="evidence" value="ECO:0007669"/>
    <property type="project" value="TreeGrafter"/>
</dbReference>
<evidence type="ECO:0000313" key="2">
    <source>
        <dbReference type="EMBL" id="PZD94666.1"/>
    </source>
</evidence>
<protein>
    <submittedName>
        <fullName evidence="2">Alpha/beta hydrolase</fullName>
    </submittedName>
</protein>
<dbReference type="EMBL" id="QKRB01000051">
    <property type="protein sequence ID" value="PZD94666.1"/>
    <property type="molecule type" value="Genomic_DNA"/>
</dbReference>
<dbReference type="AlphaFoldDB" id="A0A2W1L5W9"/>
<organism evidence="2 3">
    <name type="scientific">Paenibacillus sambharensis</name>
    <dbReference type="NCBI Taxonomy" id="1803190"/>
    <lineage>
        <taxon>Bacteria</taxon>
        <taxon>Bacillati</taxon>
        <taxon>Bacillota</taxon>
        <taxon>Bacilli</taxon>
        <taxon>Bacillales</taxon>
        <taxon>Paenibacillaceae</taxon>
        <taxon>Paenibacillus</taxon>
    </lineage>
</organism>
<reference evidence="2 3" key="1">
    <citation type="submission" date="2018-06" db="EMBL/GenBank/DDBJ databases">
        <title>Paenibacillus imtechensis sp. nov.</title>
        <authorList>
            <person name="Pinnaka A.K."/>
            <person name="Singh H."/>
            <person name="Kaur M."/>
        </authorList>
    </citation>
    <scope>NUCLEOTIDE SEQUENCE [LARGE SCALE GENOMIC DNA]</scope>
    <source>
        <strain evidence="2 3">SMB1</strain>
    </source>
</reference>
<dbReference type="GO" id="GO:0016787">
    <property type="term" value="F:hydrolase activity"/>
    <property type="evidence" value="ECO:0007669"/>
    <property type="project" value="UniProtKB-KW"/>
</dbReference>
<keyword evidence="3" id="KW-1185">Reference proteome</keyword>
<dbReference type="Proteomes" id="UP000249522">
    <property type="component" value="Unassembled WGS sequence"/>
</dbReference>
<gene>
    <name evidence="2" type="ORF">DNH61_17085</name>
</gene>
<feature type="domain" description="AB hydrolase-1" evidence="1">
    <location>
        <begin position="33"/>
        <end position="259"/>
    </location>
</feature>
<dbReference type="RefSeq" id="WP_111147887.1">
    <property type="nucleotide sequence ID" value="NZ_QKRB01000051.1"/>
</dbReference>
<sequence>MNEPITIANREASWSGGKTAYWIQGEKKSSDEPVVLLLHGYCGSSAYWKDVLPLLEPSVKVIAPDFRGHGSSSAPEEEVYTMEALADDISGLLAEAGEKQAVIIGHSLGGYAALAFAERHPDMLHALGLVHSTPLPDTAEGREKRDKAAETIRTEGVEAFVESLVPKLFAPSHLAGMADRVEQAKAIGKGTDRHAAAACALGMKERPDRTEVLRGLDKPVLLLAGDEDQVIGREKTFVAEGSNIEQVLLQGSGHMSMAEQPVQLAAKLNAFISRAIGR</sequence>
<dbReference type="InterPro" id="IPR050266">
    <property type="entry name" value="AB_hydrolase_sf"/>
</dbReference>
<keyword evidence="2" id="KW-0378">Hydrolase</keyword>
<dbReference type="PANTHER" id="PTHR43798:SF20">
    <property type="entry name" value="2-SUCCINYL-6-HYDROXY-2,4-CYCLOHEXADIENE-1-CARBOXYLATE SYNTHASE-RELATED"/>
    <property type="match status" value="1"/>
</dbReference>
<proteinExistence type="predicted"/>
<dbReference type="OrthoDB" id="252464at2"/>
<dbReference type="PANTHER" id="PTHR43798">
    <property type="entry name" value="MONOACYLGLYCEROL LIPASE"/>
    <property type="match status" value="1"/>
</dbReference>
<dbReference type="InterPro" id="IPR000073">
    <property type="entry name" value="AB_hydrolase_1"/>
</dbReference>
<evidence type="ECO:0000259" key="1">
    <source>
        <dbReference type="Pfam" id="PF00561"/>
    </source>
</evidence>
<comment type="caution">
    <text evidence="2">The sequence shown here is derived from an EMBL/GenBank/DDBJ whole genome shotgun (WGS) entry which is preliminary data.</text>
</comment>
<dbReference type="Pfam" id="PF00561">
    <property type="entry name" value="Abhydrolase_1"/>
    <property type="match status" value="1"/>
</dbReference>
<name>A0A2W1L5W9_9BACL</name>
<dbReference type="InterPro" id="IPR029058">
    <property type="entry name" value="AB_hydrolase_fold"/>
</dbReference>
<dbReference type="PRINTS" id="PR00111">
    <property type="entry name" value="ABHYDROLASE"/>
</dbReference>
<dbReference type="SUPFAM" id="SSF53474">
    <property type="entry name" value="alpha/beta-Hydrolases"/>
    <property type="match status" value="1"/>
</dbReference>